<evidence type="ECO:0000256" key="1">
    <source>
        <dbReference type="ARBA" id="ARBA00004308"/>
    </source>
</evidence>
<evidence type="ECO:0000256" key="6">
    <source>
        <dbReference type="ARBA" id="ARBA00023136"/>
    </source>
</evidence>
<dbReference type="GO" id="GO:0019901">
    <property type="term" value="F:protein kinase binding"/>
    <property type="evidence" value="ECO:0007669"/>
    <property type="project" value="TreeGrafter"/>
</dbReference>
<dbReference type="PANTHER" id="PTHR46047">
    <property type="entry name" value="TYROSINE-PROTEIN PHOSPHATASE NON-RECEPTOR TYPE 61F"/>
    <property type="match status" value="1"/>
</dbReference>
<keyword evidence="5" id="KW-0904">Protein phosphatase</keyword>
<dbReference type="Gene3D" id="3.90.190.10">
    <property type="entry name" value="Protein tyrosine phosphatase superfamily"/>
    <property type="match status" value="1"/>
</dbReference>
<reference evidence="8" key="1">
    <citation type="submission" date="2015-11" db="EMBL/GenBank/DDBJ databases">
        <title>De novo transcriptome assembly of four potential Pierce s Disease insect vectors from Arizona vineyards.</title>
        <authorList>
            <person name="Tassone E.E."/>
        </authorList>
    </citation>
    <scope>NUCLEOTIDE SEQUENCE</scope>
</reference>
<evidence type="ECO:0000259" key="7">
    <source>
        <dbReference type="PROSITE" id="PS50055"/>
    </source>
</evidence>
<dbReference type="GO" id="GO:0004726">
    <property type="term" value="F:non-membrane spanning protein tyrosine phosphatase activity"/>
    <property type="evidence" value="ECO:0007669"/>
    <property type="project" value="TreeGrafter"/>
</dbReference>
<gene>
    <name evidence="8" type="ORF">g.9739</name>
</gene>
<dbReference type="AlphaFoldDB" id="A0A1B6GZZ2"/>
<dbReference type="GO" id="GO:0012505">
    <property type="term" value="C:endomembrane system"/>
    <property type="evidence" value="ECO:0007669"/>
    <property type="project" value="UniProtKB-SubCell"/>
</dbReference>
<keyword evidence="4" id="KW-0378">Hydrolase</keyword>
<dbReference type="SUPFAM" id="SSF52799">
    <property type="entry name" value="(Phosphotyrosine protein) phosphatases II"/>
    <property type="match status" value="1"/>
</dbReference>
<evidence type="ECO:0000256" key="4">
    <source>
        <dbReference type="ARBA" id="ARBA00022801"/>
    </source>
</evidence>
<evidence type="ECO:0000256" key="3">
    <source>
        <dbReference type="ARBA" id="ARBA00022553"/>
    </source>
</evidence>
<evidence type="ECO:0000313" key="8">
    <source>
        <dbReference type="EMBL" id="JAS67977.1"/>
    </source>
</evidence>
<protein>
    <recommendedName>
        <fullName evidence="2">protein-tyrosine-phosphatase</fullName>
        <ecNumber evidence="2">3.1.3.48</ecNumber>
    </recommendedName>
</protein>
<keyword evidence="6" id="KW-0472">Membrane</keyword>
<keyword evidence="3" id="KW-0597">Phosphoprotein</keyword>
<dbReference type="InterPro" id="IPR000242">
    <property type="entry name" value="PTP_cat"/>
</dbReference>
<dbReference type="EMBL" id="GECZ01001792">
    <property type="protein sequence ID" value="JAS67977.1"/>
    <property type="molecule type" value="Transcribed_RNA"/>
</dbReference>
<name>A0A1B6GZZ2_9HEMI</name>
<evidence type="ECO:0000256" key="2">
    <source>
        <dbReference type="ARBA" id="ARBA00013064"/>
    </source>
</evidence>
<dbReference type="SMART" id="SM00194">
    <property type="entry name" value="PTPc"/>
    <property type="match status" value="1"/>
</dbReference>
<dbReference type="GO" id="GO:0005634">
    <property type="term" value="C:nucleus"/>
    <property type="evidence" value="ECO:0007669"/>
    <property type="project" value="TreeGrafter"/>
</dbReference>
<dbReference type="GO" id="GO:0005737">
    <property type="term" value="C:cytoplasm"/>
    <property type="evidence" value="ECO:0007669"/>
    <property type="project" value="TreeGrafter"/>
</dbReference>
<comment type="subcellular location">
    <subcellularLocation>
        <location evidence="1">Endomembrane system</location>
    </subcellularLocation>
</comment>
<dbReference type="PRINTS" id="PR00700">
    <property type="entry name" value="PRTYPHPHTASE"/>
</dbReference>
<accession>A0A1B6GZZ2</accession>
<dbReference type="InterPro" id="IPR051985">
    <property type="entry name" value="NR_tyrosine_phosphatase"/>
</dbReference>
<dbReference type="PANTHER" id="PTHR46047:SF3">
    <property type="entry name" value="TYROSINE-PROTEIN PHOSPHATASE NON-RECEPTOR TYPE 61F"/>
    <property type="match status" value="1"/>
</dbReference>
<dbReference type="PROSITE" id="PS50055">
    <property type="entry name" value="TYR_PHOSPHATASE_PTP"/>
    <property type="match status" value="1"/>
</dbReference>
<dbReference type="InterPro" id="IPR029021">
    <property type="entry name" value="Prot-tyrosine_phosphatase-like"/>
</dbReference>
<dbReference type="GO" id="GO:0070373">
    <property type="term" value="P:negative regulation of ERK1 and ERK2 cascade"/>
    <property type="evidence" value="ECO:0007669"/>
    <property type="project" value="TreeGrafter"/>
</dbReference>
<dbReference type="EC" id="3.1.3.48" evidence="2"/>
<dbReference type="GO" id="GO:0046426">
    <property type="term" value="P:negative regulation of receptor signaling pathway via JAK-STAT"/>
    <property type="evidence" value="ECO:0007669"/>
    <property type="project" value="TreeGrafter"/>
</dbReference>
<sequence>MGTETDMNSIEREFQELDKNGAWAVAYQEIRSESLKFDFTLVEAKKSKNKNLNRYRDVSPYDHTRIILSKGSSDYINASLVKIEQARRQYILTQGPLPNTTAHFWLMVWEQNCKAVLMLNKIVEKNQVKCHQYWPVGSKNGGDDVMEFTDVNLKVELASETEGPYFTTRILRLTDVESGSSRDILHFHSVEPC</sequence>
<feature type="domain" description="Tyrosine-protein phosphatase" evidence="7">
    <location>
        <begin position="10"/>
        <end position="188"/>
    </location>
</feature>
<dbReference type="Pfam" id="PF00102">
    <property type="entry name" value="Y_phosphatase"/>
    <property type="match status" value="1"/>
</dbReference>
<evidence type="ECO:0000256" key="5">
    <source>
        <dbReference type="ARBA" id="ARBA00022912"/>
    </source>
</evidence>
<organism evidence="8">
    <name type="scientific">Cuerna arida</name>
    <dbReference type="NCBI Taxonomy" id="1464854"/>
    <lineage>
        <taxon>Eukaryota</taxon>
        <taxon>Metazoa</taxon>
        <taxon>Ecdysozoa</taxon>
        <taxon>Arthropoda</taxon>
        <taxon>Hexapoda</taxon>
        <taxon>Insecta</taxon>
        <taxon>Pterygota</taxon>
        <taxon>Neoptera</taxon>
        <taxon>Paraneoptera</taxon>
        <taxon>Hemiptera</taxon>
        <taxon>Auchenorrhyncha</taxon>
        <taxon>Membracoidea</taxon>
        <taxon>Cicadellidae</taxon>
        <taxon>Cicadellinae</taxon>
        <taxon>Proconiini</taxon>
        <taxon>Cuerna</taxon>
    </lineage>
</organism>
<proteinExistence type="predicted"/>